<feature type="transmembrane region" description="Helical" evidence="7">
    <location>
        <begin position="390"/>
        <end position="409"/>
    </location>
</feature>
<feature type="transmembrane region" description="Helical" evidence="7">
    <location>
        <begin position="304"/>
        <end position="323"/>
    </location>
</feature>
<keyword evidence="2" id="KW-1003">Cell membrane</keyword>
<dbReference type="PANTHER" id="PTHR30482">
    <property type="entry name" value="HIGH-AFFINITY BRANCHED-CHAIN AMINO ACID TRANSPORT SYSTEM PERMEASE"/>
    <property type="match status" value="1"/>
</dbReference>
<proteinExistence type="predicted"/>
<name>A0ABR9KJX3_9ACTN</name>
<feature type="transmembrane region" description="Helical" evidence="7">
    <location>
        <begin position="108"/>
        <end position="125"/>
    </location>
</feature>
<dbReference type="Proteomes" id="UP000661607">
    <property type="component" value="Unassembled WGS sequence"/>
</dbReference>
<organism evidence="8 9">
    <name type="scientific">Nonomuraea africana</name>
    <dbReference type="NCBI Taxonomy" id="46171"/>
    <lineage>
        <taxon>Bacteria</taxon>
        <taxon>Bacillati</taxon>
        <taxon>Actinomycetota</taxon>
        <taxon>Actinomycetes</taxon>
        <taxon>Streptosporangiales</taxon>
        <taxon>Streptosporangiaceae</taxon>
        <taxon>Nonomuraea</taxon>
    </lineage>
</organism>
<feature type="transmembrane region" description="Helical" evidence="7">
    <location>
        <begin position="163"/>
        <end position="180"/>
    </location>
</feature>
<comment type="caution">
    <text evidence="8">The sequence shown here is derived from an EMBL/GenBank/DDBJ whole genome shotgun (WGS) entry which is preliminary data.</text>
</comment>
<feature type="transmembrane region" description="Helical" evidence="7">
    <location>
        <begin position="440"/>
        <end position="458"/>
    </location>
</feature>
<gene>
    <name evidence="8" type="ORF">H4W81_004904</name>
</gene>
<feature type="transmembrane region" description="Helical" evidence="7">
    <location>
        <begin position="46"/>
        <end position="69"/>
    </location>
</feature>
<evidence type="ECO:0000313" key="8">
    <source>
        <dbReference type="EMBL" id="MBE1562125.1"/>
    </source>
</evidence>
<keyword evidence="9" id="KW-1185">Reference proteome</keyword>
<dbReference type="RefSeq" id="WP_192776917.1">
    <property type="nucleotide sequence ID" value="NZ_BAAASY010000034.1"/>
</dbReference>
<evidence type="ECO:0000256" key="6">
    <source>
        <dbReference type="SAM" id="MobiDB-lite"/>
    </source>
</evidence>
<accession>A0ABR9KJX3</accession>
<dbReference type="EMBL" id="JADBEF010000001">
    <property type="protein sequence ID" value="MBE1562125.1"/>
    <property type="molecule type" value="Genomic_DNA"/>
</dbReference>
<feature type="transmembrane region" description="Helical" evidence="7">
    <location>
        <begin position="200"/>
        <end position="225"/>
    </location>
</feature>
<evidence type="ECO:0000256" key="5">
    <source>
        <dbReference type="ARBA" id="ARBA00023136"/>
    </source>
</evidence>
<evidence type="ECO:0000256" key="3">
    <source>
        <dbReference type="ARBA" id="ARBA00022692"/>
    </source>
</evidence>
<dbReference type="CDD" id="cd06581">
    <property type="entry name" value="TM_PBP1_LivM_like"/>
    <property type="match status" value="1"/>
</dbReference>
<dbReference type="InterPro" id="IPR043428">
    <property type="entry name" value="LivM-like"/>
</dbReference>
<dbReference type="PANTHER" id="PTHR30482:SF10">
    <property type="entry name" value="HIGH-AFFINITY BRANCHED-CHAIN AMINO ACID TRANSPORT PROTEIN BRAE"/>
    <property type="match status" value="1"/>
</dbReference>
<evidence type="ECO:0000256" key="1">
    <source>
        <dbReference type="ARBA" id="ARBA00004651"/>
    </source>
</evidence>
<evidence type="ECO:0000256" key="7">
    <source>
        <dbReference type="SAM" id="Phobius"/>
    </source>
</evidence>
<feature type="region of interest" description="Disordered" evidence="6">
    <location>
        <begin position="1"/>
        <end position="33"/>
    </location>
</feature>
<feature type="transmembrane region" description="Helical" evidence="7">
    <location>
        <begin position="81"/>
        <end position="101"/>
    </location>
</feature>
<feature type="transmembrane region" description="Helical" evidence="7">
    <location>
        <begin position="335"/>
        <end position="351"/>
    </location>
</feature>
<feature type="transmembrane region" description="Helical" evidence="7">
    <location>
        <begin position="514"/>
        <end position="533"/>
    </location>
</feature>
<dbReference type="InterPro" id="IPR001851">
    <property type="entry name" value="ABC_transp_permease"/>
</dbReference>
<keyword evidence="5 7" id="KW-0472">Membrane</keyword>
<keyword evidence="3 7" id="KW-0812">Transmembrane</keyword>
<feature type="transmembrane region" description="Helical" evidence="7">
    <location>
        <begin position="254"/>
        <end position="274"/>
    </location>
</feature>
<comment type="subcellular location">
    <subcellularLocation>
        <location evidence="1">Cell membrane</location>
        <topology evidence="1">Multi-pass membrane protein</topology>
    </subcellularLocation>
</comment>
<dbReference type="Pfam" id="PF02653">
    <property type="entry name" value="BPD_transp_2"/>
    <property type="match status" value="1"/>
</dbReference>
<feature type="transmembrane region" description="Helical" evidence="7">
    <location>
        <begin position="232"/>
        <end position="248"/>
    </location>
</feature>
<sequence>MTPEGPQLHDLAGRTPSTSEVFPVSDDRKLHDGGRGSRRAWDFRPAAGAALVVAGALLPWAGVVLPGGAYPDRATLQFFDAPHLVTGFRLHLVLLGLIAILPRARKPVGVGVIAIALVHLGFLTVLDTLSIGGPVTLAGGALLVWSGRTVAPAPEWKLPGRAVAWPVLLAAFAALLWLISATLTAGGQSRATNPYGGAEFLAFCGFGLAVVGVLALYGVLAWIAALAERHRVFSIAVLLACALMLPFTQAGTGYWMTVASSIGVYAATAIGLNIVVGLAGLLDLGYVAFLGIGAFTAANLAHTVPFPVAALAGAVTAGFFGVVVGSPTLRVRGDYLAIVTLAFGEIFFRAAQNDIGGLTGGANSIPGVPPITVLGQAFNESVGGLPAGSLYYMVSVLMVAGAMVVLTNLKRSRTGRAWLAIREDEDVARAMGVRTGHAKIVAFLVGATLAGLAGAVFAHKLGTVGYESFDFSESVTLLAAVVLGGMGTVPGAVVGASLLFVLPEKLREFSDYRLMLFGLALILIMRFRPQGLVSSS</sequence>
<protein>
    <submittedName>
        <fullName evidence="8">Branched-chain amino acid transport system permease protein</fullName>
    </submittedName>
</protein>
<evidence type="ECO:0000313" key="9">
    <source>
        <dbReference type="Proteomes" id="UP000661607"/>
    </source>
</evidence>
<keyword evidence="4 7" id="KW-1133">Transmembrane helix</keyword>
<reference evidence="8 9" key="1">
    <citation type="submission" date="2020-10" db="EMBL/GenBank/DDBJ databases">
        <title>Sequencing the genomes of 1000 actinobacteria strains.</title>
        <authorList>
            <person name="Klenk H.-P."/>
        </authorList>
    </citation>
    <scope>NUCLEOTIDE SEQUENCE [LARGE SCALE GENOMIC DNA]</scope>
    <source>
        <strain evidence="8 9">DSM 43748</strain>
    </source>
</reference>
<evidence type="ECO:0000256" key="2">
    <source>
        <dbReference type="ARBA" id="ARBA00022475"/>
    </source>
</evidence>
<feature type="transmembrane region" description="Helical" evidence="7">
    <location>
        <begin position="478"/>
        <end position="502"/>
    </location>
</feature>
<evidence type="ECO:0000256" key="4">
    <source>
        <dbReference type="ARBA" id="ARBA00022989"/>
    </source>
</evidence>